<evidence type="ECO:0000313" key="1">
    <source>
        <dbReference type="EMBL" id="KHN25152.1"/>
    </source>
</evidence>
<sequence length="69" mass="8179">MEGVDAITIMYKWWLEKLANISLRQSAAYGVWNFSFNILYHSTQVSYGFLKSRYRCAIWRNVYSSGSYH</sequence>
<protein>
    <submittedName>
        <fullName evidence="1">ABC transporter B family member 26, chloroplastic</fullName>
    </submittedName>
</protein>
<reference evidence="1" key="1">
    <citation type="submission" date="2014-07" db="EMBL/GenBank/DDBJ databases">
        <title>Identification of a novel salt tolerance gene in wild soybean by whole-genome sequencing.</title>
        <authorList>
            <person name="Lam H.-M."/>
            <person name="Qi X."/>
            <person name="Li M.-W."/>
            <person name="Liu X."/>
            <person name="Xie M."/>
            <person name="Ni M."/>
            <person name="Xu X."/>
        </authorList>
    </citation>
    <scope>NUCLEOTIDE SEQUENCE [LARGE SCALE GENOMIC DNA]</scope>
    <source>
        <tissue evidence="1">Root</tissue>
    </source>
</reference>
<dbReference type="AlphaFoldDB" id="A0A0B2QZR5"/>
<accession>A0A0B2QZR5</accession>
<proteinExistence type="predicted"/>
<dbReference type="Proteomes" id="UP000053555">
    <property type="component" value="Unassembled WGS sequence"/>
</dbReference>
<gene>
    <name evidence="1" type="ORF">glysoja_038701</name>
</gene>
<name>A0A0B2QZR5_GLYSO</name>
<organism evidence="1">
    <name type="scientific">Glycine soja</name>
    <name type="common">Wild soybean</name>
    <dbReference type="NCBI Taxonomy" id="3848"/>
    <lineage>
        <taxon>Eukaryota</taxon>
        <taxon>Viridiplantae</taxon>
        <taxon>Streptophyta</taxon>
        <taxon>Embryophyta</taxon>
        <taxon>Tracheophyta</taxon>
        <taxon>Spermatophyta</taxon>
        <taxon>Magnoliopsida</taxon>
        <taxon>eudicotyledons</taxon>
        <taxon>Gunneridae</taxon>
        <taxon>Pentapetalae</taxon>
        <taxon>rosids</taxon>
        <taxon>fabids</taxon>
        <taxon>Fabales</taxon>
        <taxon>Fabaceae</taxon>
        <taxon>Papilionoideae</taxon>
        <taxon>50 kb inversion clade</taxon>
        <taxon>NPAAA clade</taxon>
        <taxon>indigoferoid/millettioid clade</taxon>
        <taxon>Phaseoleae</taxon>
        <taxon>Glycine</taxon>
        <taxon>Glycine subgen. Soja</taxon>
    </lineage>
</organism>
<dbReference type="EMBL" id="KN654582">
    <property type="protein sequence ID" value="KHN25152.1"/>
    <property type="molecule type" value="Genomic_DNA"/>
</dbReference>